<sequence length="99" mass="10934">MSLTLSDRSGTILGEIVVLSENALVLGTFLPTAAFAAYATLFKNLEQAANDQLFVEADRLEQEIQSCDFCVLDTYSGVQRNIADLQIMQDGICFHWRAS</sequence>
<dbReference type="EMBL" id="JAMQGR010000002">
    <property type="protein sequence ID" value="MCM2566044.1"/>
    <property type="molecule type" value="Genomic_DNA"/>
</dbReference>
<dbReference type="RefSeq" id="WP_099665989.1">
    <property type="nucleotide sequence ID" value="NZ_JAMQGR010000002.1"/>
</dbReference>
<reference evidence="1 2" key="1">
    <citation type="submission" date="2022-06" db="EMBL/GenBank/DDBJ databases">
        <title>Janthinobacterium kumbetensis sp. nov., isolated from spring water in Turkey.</title>
        <authorList>
            <person name="Inan Bektas K."/>
            <person name="Belduz A.A."/>
            <person name="Canakci S."/>
            <person name="Nalcaoglu A."/>
            <person name="Ceylan E."/>
            <person name="Kati H."/>
        </authorList>
    </citation>
    <scope>NUCLEOTIDE SEQUENCE [LARGE SCALE GENOMIC DNA]</scope>
    <source>
        <strain evidence="1 2">GK</strain>
    </source>
</reference>
<evidence type="ECO:0000313" key="1">
    <source>
        <dbReference type="EMBL" id="MCM2566044.1"/>
    </source>
</evidence>
<evidence type="ECO:0000313" key="2">
    <source>
        <dbReference type="Proteomes" id="UP001202243"/>
    </source>
</evidence>
<protein>
    <submittedName>
        <fullName evidence="1">Uncharacterized protein</fullName>
    </submittedName>
</protein>
<dbReference type="Proteomes" id="UP001202243">
    <property type="component" value="Unassembled WGS sequence"/>
</dbReference>
<organism evidence="1 2">
    <name type="scientific">Janthinobacterium kumbetense</name>
    <dbReference type="NCBI Taxonomy" id="2950280"/>
    <lineage>
        <taxon>Bacteria</taxon>
        <taxon>Pseudomonadati</taxon>
        <taxon>Pseudomonadota</taxon>
        <taxon>Betaproteobacteria</taxon>
        <taxon>Burkholderiales</taxon>
        <taxon>Oxalobacteraceae</taxon>
        <taxon>Janthinobacterium</taxon>
    </lineage>
</organism>
<comment type="caution">
    <text evidence="1">The sequence shown here is derived from an EMBL/GenBank/DDBJ whole genome shotgun (WGS) entry which is preliminary data.</text>
</comment>
<accession>A0ABT0WRN6</accession>
<gene>
    <name evidence="1" type="ORF">NCG91_10585</name>
</gene>
<keyword evidence="2" id="KW-1185">Reference proteome</keyword>
<proteinExistence type="predicted"/>
<name>A0ABT0WRN6_9BURK</name>